<dbReference type="GO" id="GO:0046872">
    <property type="term" value="F:metal ion binding"/>
    <property type="evidence" value="ECO:0007669"/>
    <property type="project" value="UniProtKB-KW"/>
</dbReference>
<keyword evidence="6 11" id="KW-0378">Hydrolase</keyword>
<dbReference type="OrthoDB" id="6369322at2759"/>
<reference evidence="16" key="1">
    <citation type="submission" date="2020-11" db="EMBL/GenBank/DDBJ databases">
        <authorList>
            <person name="Tran Van P."/>
        </authorList>
    </citation>
    <scope>NUCLEOTIDE SEQUENCE</scope>
</reference>
<comment type="function">
    <text evidence="11">Converts sphingomyelin to ceramide.</text>
</comment>
<keyword evidence="3" id="KW-0964">Secreted</keyword>
<dbReference type="PANTHER" id="PTHR10340">
    <property type="entry name" value="SPHINGOMYELIN PHOSPHODIESTERASE"/>
    <property type="match status" value="1"/>
</dbReference>
<dbReference type="GO" id="GO:0016798">
    <property type="term" value="F:hydrolase activity, acting on glycosyl bonds"/>
    <property type="evidence" value="ECO:0007669"/>
    <property type="project" value="UniProtKB-KW"/>
</dbReference>
<dbReference type="GO" id="GO:0046513">
    <property type="term" value="P:ceramide biosynthetic process"/>
    <property type="evidence" value="ECO:0007669"/>
    <property type="project" value="TreeGrafter"/>
</dbReference>
<feature type="disulfide bond" evidence="13">
    <location>
        <begin position="72"/>
        <end position="143"/>
    </location>
</feature>
<comment type="similarity">
    <text evidence="2 11">Belongs to the acid sphingomyelinase family.</text>
</comment>
<dbReference type="Pfam" id="PF00149">
    <property type="entry name" value="Metallophos"/>
    <property type="match status" value="1"/>
</dbReference>
<dbReference type="EMBL" id="CAJPEX010000011">
    <property type="protein sequence ID" value="CAG0912352.1"/>
    <property type="molecule type" value="Genomic_DNA"/>
</dbReference>
<dbReference type="PIRSF" id="PIRSF000948">
    <property type="entry name" value="Sphingomy_PDE"/>
    <property type="match status" value="1"/>
</dbReference>
<sequence>MKISLFVSEAKWIVFILSMLNTADARIVKREALEADIIKPLFDALQPKSIIPLPVPEKTFSEVDKTANLLYCSLCMFLAEYLMVQVRENADMEIQAVEICSQNYGTKEQCDGFVNAQLKGLFNVLNTTSDINVENICASLINCIQSPVTWTFSLPGNELKDARRAHHREGRLADNSLKLVHVTDVHVDPEYDGEVIGECFLNICCKARRNLKSNATSLRTQMLGEWGDYHACGLPRKTVEHLLCEHINKTHRDVDVLIWTGDIPGHGSWLLNRQQNIQMINDTLNLVKKCLPEVIVIPAIGNHEAYPVNDFEPGEQTKLLYSDLVKMWSDWLPEDAQKQALNGGFYTVQIRKGLRAIVLNTNYCYKYNWWNHVKIIDPMNQLEWLALQLDAAEKADEDVYVVSHISPGSPSCLPTWSHYYFKLLERYSTTIVAQFYGHEHTDSFHVFFGNGTEGRMPIGVGLIGPSVTTLNGNNAGYRVYHTERMSNAINDIETYFMDINEANSNGKSVPPNWKFLYNLNKEFEFNPTSSEGWTTLIKRLGEDEKLFQKFYSYTHRKSKVFPDCGNTCKQKLLCGLQASDKTKDLPQECDFI</sequence>
<feature type="binding site" evidence="12">
    <location>
        <position position="438"/>
    </location>
    <ligand>
        <name>Zn(2+)</name>
        <dbReference type="ChEBI" id="CHEBI:29105"/>
        <label>2</label>
    </ligand>
</feature>
<name>A0A7R9G988_9CRUS</name>
<dbReference type="AlphaFoldDB" id="A0A7R9G988"/>
<feature type="disulfide bond" evidence="13">
    <location>
        <begin position="564"/>
        <end position="568"/>
    </location>
</feature>
<accession>A0A7R9G988</accession>
<evidence type="ECO:0000256" key="9">
    <source>
        <dbReference type="ARBA" id="ARBA00023180"/>
    </source>
</evidence>
<dbReference type="InterPro" id="IPR029052">
    <property type="entry name" value="Metallo-depent_PP-like"/>
</dbReference>
<evidence type="ECO:0000256" key="13">
    <source>
        <dbReference type="PIRSR" id="PIRSR000948-2"/>
    </source>
</evidence>
<keyword evidence="17" id="KW-1185">Reference proteome</keyword>
<evidence type="ECO:0000256" key="4">
    <source>
        <dbReference type="ARBA" id="ARBA00022723"/>
    </source>
</evidence>
<dbReference type="EC" id="3.1.4.12" evidence="11"/>
<evidence type="ECO:0000256" key="6">
    <source>
        <dbReference type="ARBA" id="ARBA00022801"/>
    </source>
</evidence>
<feature type="signal peptide" evidence="14">
    <location>
        <begin position="1"/>
        <end position="25"/>
    </location>
</feature>
<dbReference type="Proteomes" id="UP000678499">
    <property type="component" value="Unassembled WGS sequence"/>
</dbReference>
<dbReference type="SUPFAM" id="SSF56300">
    <property type="entry name" value="Metallo-dependent phosphatases"/>
    <property type="match status" value="1"/>
</dbReference>
<evidence type="ECO:0000313" key="17">
    <source>
        <dbReference type="Proteomes" id="UP000678499"/>
    </source>
</evidence>
<keyword evidence="8 13" id="KW-1015">Disulfide bond</keyword>
<keyword evidence="11" id="KW-0326">Glycosidase</keyword>
<evidence type="ECO:0000256" key="11">
    <source>
        <dbReference type="PIRNR" id="PIRNR000948"/>
    </source>
</evidence>
<evidence type="ECO:0000256" key="12">
    <source>
        <dbReference type="PIRSR" id="PIRSR000948-1"/>
    </source>
</evidence>
<dbReference type="GO" id="GO:0006685">
    <property type="term" value="P:sphingomyelin catabolic process"/>
    <property type="evidence" value="ECO:0007669"/>
    <property type="project" value="UniProtKB-UniRule"/>
</dbReference>
<feature type="binding site" evidence="12">
    <location>
        <position position="184"/>
    </location>
    <ligand>
        <name>Zn(2+)</name>
        <dbReference type="ChEBI" id="CHEBI:29105"/>
        <label>1</label>
    </ligand>
</feature>
<comment type="cofactor">
    <cofactor evidence="12">
        <name>Zn(2+)</name>
        <dbReference type="ChEBI" id="CHEBI:29105"/>
    </cofactor>
    <text evidence="12">Binds 2 Zn(2+) ions per subunit.</text>
</comment>
<keyword evidence="5 14" id="KW-0732">Signal</keyword>
<feature type="binding site" evidence="12">
    <location>
        <position position="404"/>
    </location>
    <ligand>
        <name>Zn(2+)</name>
        <dbReference type="ChEBI" id="CHEBI:29105"/>
        <label>2</label>
    </ligand>
</feature>
<evidence type="ECO:0000256" key="14">
    <source>
        <dbReference type="SAM" id="SignalP"/>
    </source>
</evidence>
<evidence type="ECO:0000256" key="5">
    <source>
        <dbReference type="ARBA" id="ARBA00022729"/>
    </source>
</evidence>
<feature type="disulfide bond" evidence="13">
    <location>
        <begin position="205"/>
        <end position="232"/>
    </location>
</feature>
<feature type="binding site" evidence="12">
    <location>
        <position position="262"/>
    </location>
    <ligand>
        <name>Zn(2+)</name>
        <dbReference type="ChEBI" id="CHEBI:29105"/>
        <label>1</label>
    </ligand>
</feature>
<feature type="domain" description="Saposin B-type" evidence="15">
    <location>
        <begin position="68"/>
        <end position="147"/>
    </location>
</feature>
<evidence type="ECO:0000256" key="3">
    <source>
        <dbReference type="ARBA" id="ARBA00022525"/>
    </source>
</evidence>
<dbReference type="InterPro" id="IPR041805">
    <property type="entry name" value="ASMase/PPN1_MPP"/>
</dbReference>
<feature type="binding site" evidence="12">
    <location>
        <position position="302"/>
    </location>
    <ligand>
        <name>Zn(2+)</name>
        <dbReference type="ChEBI" id="CHEBI:29105"/>
        <label>2</label>
    </ligand>
</feature>
<evidence type="ECO:0000256" key="10">
    <source>
        <dbReference type="ARBA" id="ARBA00047268"/>
    </source>
</evidence>
<keyword evidence="7 12" id="KW-0862">Zinc</keyword>
<dbReference type="GO" id="GO:0005764">
    <property type="term" value="C:lysosome"/>
    <property type="evidence" value="ECO:0007669"/>
    <property type="project" value="TreeGrafter"/>
</dbReference>
<organism evidence="16">
    <name type="scientific">Notodromas monacha</name>
    <dbReference type="NCBI Taxonomy" id="399045"/>
    <lineage>
        <taxon>Eukaryota</taxon>
        <taxon>Metazoa</taxon>
        <taxon>Ecdysozoa</taxon>
        <taxon>Arthropoda</taxon>
        <taxon>Crustacea</taxon>
        <taxon>Oligostraca</taxon>
        <taxon>Ostracoda</taxon>
        <taxon>Podocopa</taxon>
        <taxon>Podocopida</taxon>
        <taxon>Cypridocopina</taxon>
        <taxon>Cypridoidea</taxon>
        <taxon>Cyprididae</taxon>
        <taxon>Notodromas</taxon>
    </lineage>
</organism>
<gene>
    <name evidence="16" type="ORF">NMOB1V02_LOCUS144</name>
</gene>
<dbReference type="CDD" id="cd00842">
    <property type="entry name" value="MPP_ASMase"/>
    <property type="match status" value="1"/>
</dbReference>
<dbReference type="GO" id="GO:0061750">
    <property type="term" value="F:acid sphingomyelin phosphodiesterase activity"/>
    <property type="evidence" value="ECO:0007669"/>
    <property type="project" value="TreeGrafter"/>
</dbReference>
<evidence type="ECO:0000256" key="8">
    <source>
        <dbReference type="ARBA" id="ARBA00023157"/>
    </source>
</evidence>
<dbReference type="GO" id="GO:0005615">
    <property type="term" value="C:extracellular space"/>
    <property type="evidence" value="ECO:0007669"/>
    <property type="project" value="TreeGrafter"/>
</dbReference>
<dbReference type="EMBL" id="OA882048">
    <property type="protein sequence ID" value="CAD7272200.1"/>
    <property type="molecule type" value="Genomic_DNA"/>
</dbReference>
<feature type="disulfide bond" evidence="13">
    <location>
        <begin position="364"/>
        <end position="412"/>
    </location>
</feature>
<evidence type="ECO:0000313" key="16">
    <source>
        <dbReference type="EMBL" id="CAD7272200.1"/>
    </source>
</evidence>
<dbReference type="PANTHER" id="PTHR10340:SF34">
    <property type="entry name" value="SPHINGOMYELIN PHOSPHODIESTERASE"/>
    <property type="match status" value="1"/>
</dbReference>
<proteinExistence type="inferred from homology"/>
<comment type="catalytic activity">
    <reaction evidence="10">
        <text>a sphingomyelin + H2O = phosphocholine + an N-acylsphing-4-enine + H(+)</text>
        <dbReference type="Rhea" id="RHEA:19253"/>
        <dbReference type="ChEBI" id="CHEBI:15377"/>
        <dbReference type="ChEBI" id="CHEBI:15378"/>
        <dbReference type="ChEBI" id="CHEBI:17636"/>
        <dbReference type="ChEBI" id="CHEBI:52639"/>
        <dbReference type="ChEBI" id="CHEBI:295975"/>
        <dbReference type="EC" id="3.1.4.12"/>
    </reaction>
    <physiologicalReaction direction="left-to-right" evidence="10">
        <dbReference type="Rhea" id="RHEA:19254"/>
    </physiologicalReaction>
</comment>
<evidence type="ECO:0000256" key="1">
    <source>
        <dbReference type="ARBA" id="ARBA00004613"/>
    </source>
</evidence>
<keyword evidence="4 12" id="KW-0479">Metal-binding</keyword>
<dbReference type="InterPro" id="IPR004843">
    <property type="entry name" value="Calcineurin-like_PHP"/>
</dbReference>
<evidence type="ECO:0000256" key="2">
    <source>
        <dbReference type="ARBA" id="ARBA00008234"/>
    </source>
</evidence>
<dbReference type="InterPro" id="IPR045473">
    <property type="entry name" value="ASM_C"/>
</dbReference>
<comment type="subcellular location">
    <subcellularLocation>
        <location evidence="1">Secreted</location>
    </subcellularLocation>
</comment>
<dbReference type="PROSITE" id="PS50015">
    <property type="entry name" value="SAP_B"/>
    <property type="match status" value="1"/>
</dbReference>
<dbReference type="InterPro" id="IPR008139">
    <property type="entry name" value="SaposinB_dom"/>
</dbReference>
<dbReference type="Gene3D" id="3.60.21.10">
    <property type="match status" value="1"/>
</dbReference>
<feature type="disulfide bond" evidence="13">
    <location>
        <begin position="100"/>
        <end position="110"/>
    </location>
</feature>
<protein>
    <recommendedName>
        <fullName evidence="11">Sphingomyelin phosphodiesterase</fullName>
        <ecNumber evidence="11">3.1.4.12</ecNumber>
    </recommendedName>
</protein>
<dbReference type="Pfam" id="PF19272">
    <property type="entry name" value="ASMase_C"/>
    <property type="match status" value="1"/>
</dbReference>
<evidence type="ECO:0000256" key="7">
    <source>
        <dbReference type="ARBA" id="ARBA00022833"/>
    </source>
</evidence>
<feature type="binding site" evidence="12">
    <location>
        <position position="262"/>
    </location>
    <ligand>
        <name>Zn(2+)</name>
        <dbReference type="ChEBI" id="CHEBI:29105"/>
        <label>2</label>
    </ligand>
</feature>
<keyword evidence="9" id="KW-0325">Glycoprotein</keyword>
<dbReference type="InterPro" id="IPR011160">
    <property type="entry name" value="Sphingomy_PDE"/>
</dbReference>
<dbReference type="GO" id="GO:0016020">
    <property type="term" value="C:membrane"/>
    <property type="evidence" value="ECO:0007669"/>
    <property type="project" value="GOC"/>
</dbReference>
<feature type="binding site" evidence="12">
    <location>
        <position position="440"/>
    </location>
    <ligand>
        <name>Zn(2+)</name>
        <dbReference type="ChEBI" id="CHEBI:29105"/>
        <label>1</label>
    </ligand>
</feature>
<evidence type="ECO:0000259" key="15">
    <source>
        <dbReference type="PROSITE" id="PS50015"/>
    </source>
</evidence>
<feature type="binding site" evidence="12">
    <location>
        <position position="186"/>
    </location>
    <ligand>
        <name>Zn(2+)</name>
        <dbReference type="ChEBI" id="CHEBI:29105"/>
        <label>1</label>
    </ligand>
</feature>
<feature type="chain" id="PRO_5036210600" description="Sphingomyelin phosphodiesterase" evidence="14">
    <location>
        <begin position="26"/>
        <end position="592"/>
    </location>
</feature>
<feature type="disulfide bond" evidence="13">
    <location>
        <begin position="199"/>
        <end position="204"/>
    </location>
</feature>